<feature type="compositionally biased region" description="Basic and acidic residues" evidence="1">
    <location>
        <begin position="1"/>
        <end position="12"/>
    </location>
</feature>
<organism evidence="3 4">
    <name type="scientific">Candidatus Magnetominusculus xianensis</name>
    <dbReference type="NCBI Taxonomy" id="1748249"/>
    <lineage>
        <taxon>Bacteria</taxon>
        <taxon>Pseudomonadati</taxon>
        <taxon>Nitrospirota</taxon>
        <taxon>Nitrospiria</taxon>
        <taxon>Nitrospirales</taxon>
        <taxon>Nitrospiraceae</taxon>
        <taxon>Candidatus Magnetominusculus</taxon>
    </lineage>
</organism>
<reference evidence="3 4" key="1">
    <citation type="submission" date="2015-11" db="EMBL/GenBank/DDBJ databases">
        <authorList>
            <person name="Lin W."/>
        </authorList>
    </citation>
    <scope>NUCLEOTIDE SEQUENCE [LARGE SCALE GENOMIC DNA]</scope>
    <source>
        <strain evidence="3 4">HCH-1</strain>
    </source>
</reference>
<gene>
    <name evidence="3" type="ORF">ASN18_2474</name>
</gene>
<feature type="transmembrane region" description="Helical" evidence="2">
    <location>
        <begin position="36"/>
        <end position="54"/>
    </location>
</feature>
<keyword evidence="2" id="KW-0812">Transmembrane</keyword>
<dbReference type="Proteomes" id="UP000060487">
    <property type="component" value="Unassembled WGS sequence"/>
</dbReference>
<feature type="region of interest" description="Disordered" evidence="1">
    <location>
        <begin position="1"/>
        <end position="26"/>
    </location>
</feature>
<name>A0ABR5SD15_9BACT</name>
<evidence type="ECO:0000313" key="3">
    <source>
        <dbReference type="EMBL" id="KWT82502.1"/>
    </source>
</evidence>
<dbReference type="RefSeq" id="WP_157072975.1">
    <property type="nucleotide sequence ID" value="NZ_LNQR01000088.1"/>
</dbReference>
<keyword evidence="4" id="KW-1185">Reference proteome</keyword>
<comment type="caution">
    <text evidence="3">The sequence shown here is derived from an EMBL/GenBank/DDBJ whole genome shotgun (WGS) entry which is preliminary data.</text>
</comment>
<proteinExistence type="predicted"/>
<dbReference type="EMBL" id="LNQR01000088">
    <property type="protein sequence ID" value="KWT82502.1"/>
    <property type="molecule type" value="Genomic_DNA"/>
</dbReference>
<evidence type="ECO:0000313" key="4">
    <source>
        <dbReference type="Proteomes" id="UP000060487"/>
    </source>
</evidence>
<protein>
    <submittedName>
        <fullName evidence="3">Uncharacterized protein</fullName>
    </submittedName>
</protein>
<evidence type="ECO:0000256" key="2">
    <source>
        <dbReference type="SAM" id="Phobius"/>
    </source>
</evidence>
<keyword evidence="2" id="KW-0472">Membrane</keyword>
<keyword evidence="2" id="KW-1133">Transmembrane helix</keyword>
<evidence type="ECO:0000256" key="1">
    <source>
        <dbReference type="SAM" id="MobiDB-lite"/>
    </source>
</evidence>
<accession>A0ABR5SD15</accession>
<feature type="compositionally biased region" description="Polar residues" evidence="1">
    <location>
        <begin position="13"/>
        <end position="23"/>
    </location>
</feature>
<sequence length="55" mass="6270">MELKTMELETKDNGSNTNSGNDMDNNHHSDVDLDRLIKWTLLFAIVYFGASLLLK</sequence>